<proteinExistence type="predicted"/>
<evidence type="ECO:0000313" key="2">
    <source>
        <dbReference type="Proteomes" id="UP000032141"/>
    </source>
</evidence>
<protein>
    <submittedName>
        <fullName evidence="1">Uncharacterized protein</fullName>
    </submittedName>
</protein>
<evidence type="ECO:0000313" key="1">
    <source>
        <dbReference type="EnsemblPlants" id="Bo1g055510.1"/>
    </source>
</evidence>
<keyword evidence="2" id="KW-1185">Reference proteome</keyword>
<dbReference type="EnsemblPlants" id="Bo1g055510.1">
    <property type="protein sequence ID" value="Bo1g055510.1"/>
    <property type="gene ID" value="Bo1g055510"/>
</dbReference>
<dbReference type="Gramene" id="Bo1g055510.1">
    <property type="protein sequence ID" value="Bo1g055510.1"/>
    <property type="gene ID" value="Bo1g055510"/>
</dbReference>
<dbReference type="AlphaFoldDB" id="A0A0D3A7V3"/>
<name>A0A0D3A7V3_BRAOL</name>
<reference evidence="1" key="2">
    <citation type="submission" date="2015-03" db="UniProtKB">
        <authorList>
            <consortium name="EnsemblPlants"/>
        </authorList>
    </citation>
    <scope>IDENTIFICATION</scope>
</reference>
<accession>A0A0D3A7V3</accession>
<dbReference type="Proteomes" id="UP000032141">
    <property type="component" value="Chromosome C1"/>
</dbReference>
<reference evidence="1 2" key="1">
    <citation type="journal article" date="2014" name="Genome Biol.">
        <title>Transcriptome and methylome profiling reveals relics of genome dominance in the mesopolyploid Brassica oleracea.</title>
        <authorList>
            <person name="Parkin I.A."/>
            <person name="Koh C."/>
            <person name="Tang H."/>
            <person name="Robinson S.J."/>
            <person name="Kagale S."/>
            <person name="Clarke W.E."/>
            <person name="Town C.D."/>
            <person name="Nixon J."/>
            <person name="Krishnakumar V."/>
            <person name="Bidwell S.L."/>
            <person name="Denoeud F."/>
            <person name="Belcram H."/>
            <person name="Links M.G."/>
            <person name="Just J."/>
            <person name="Clarke C."/>
            <person name="Bender T."/>
            <person name="Huebert T."/>
            <person name="Mason A.S."/>
            <person name="Pires J.C."/>
            <person name="Barker G."/>
            <person name="Moore J."/>
            <person name="Walley P.G."/>
            <person name="Manoli S."/>
            <person name="Batley J."/>
            <person name="Edwards D."/>
            <person name="Nelson M.N."/>
            <person name="Wang X."/>
            <person name="Paterson A.H."/>
            <person name="King G."/>
            <person name="Bancroft I."/>
            <person name="Chalhoub B."/>
            <person name="Sharpe A.G."/>
        </authorList>
    </citation>
    <scope>NUCLEOTIDE SEQUENCE</scope>
    <source>
        <strain evidence="1 2">cv. TO1000</strain>
    </source>
</reference>
<organism evidence="1 2">
    <name type="scientific">Brassica oleracea var. oleracea</name>
    <dbReference type="NCBI Taxonomy" id="109376"/>
    <lineage>
        <taxon>Eukaryota</taxon>
        <taxon>Viridiplantae</taxon>
        <taxon>Streptophyta</taxon>
        <taxon>Embryophyta</taxon>
        <taxon>Tracheophyta</taxon>
        <taxon>Spermatophyta</taxon>
        <taxon>Magnoliopsida</taxon>
        <taxon>eudicotyledons</taxon>
        <taxon>Gunneridae</taxon>
        <taxon>Pentapetalae</taxon>
        <taxon>rosids</taxon>
        <taxon>malvids</taxon>
        <taxon>Brassicales</taxon>
        <taxon>Brassicaceae</taxon>
        <taxon>Brassiceae</taxon>
        <taxon>Brassica</taxon>
    </lineage>
</organism>
<dbReference type="HOGENOM" id="CLU_2174487_0_0_1"/>
<sequence length="110" mass="13481">MILFWRLFNFVMWSESNFFAPVFRDQRWIYGSEVRIYRKRSGFVYQSYHLFDLKIRWSLCMAMIIVHASVLVKNDVDPLWFVLSPLFLFGVWRNFNSLVSRGQLRLYSYF</sequence>